<dbReference type="SMART" id="SM00112">
    <property type="entry name" value="CA"/>
    <property type="match status" value="10"/>
</dbReference>
<evidence type="ECO:0000256" key="9">
    <source>
        <dbReference type="SAM" id="Phobius"/>
    </source>
</evidence>
<dbReference type="PANTHER" id="PTHR24028:SF328">
    <property type="entry name" value="CADHERIN-3"/>
    <property type="match status" value="1"/>
</dbReference>
<proteinExistence type="predicted"/>
<feature type="chain" id="PRO_5035836236" description="Cadherin domain-containing protein" evidence="10">
    <location>
        <begin position="24"/>
        <end position="1728"/>
    </location>
</feature>
<dbReference type="PRINTS" id="PR00205">
    <property type="entry name" value="CADHERIN"/>
</dbReference>
<evidence type="ECO:0000256" key="8">
    <source>
        <dbReference type="PROSITE-ProRule" id="PRU00043"/>
    </source>
</evidence>
<keyword evidence="4 8" id="KW-0106">Calcium</keyword>
<feature type="domain" description="Cadherin" evidence="11">
    <location>
        <begin position="769"/>
        <end position="890"/>
    </location>
</feature>
<evidence type="ECO:0000256" key="7">
    <source>
        <dbReference type="ARBA" id="ARBA00023180"/>
    </source>
</evidence>
<dbReference type="Proteomes" id="UP000494106">
    <property type="component" value="Unassembled WGS sequence"/>
</dbReference>
<keyword evidence="5 9" id="KW-1133">Transmembrane helix</keyword>
<comment type="subcellular location">
    <subcellularLocation>
        <location evidence="1">Membrane</location>
        <topology evidence="1">Single-pass membrane protein</topology>
    </subcellularLocation>
</comment>
<keyword evidence="10" id="KW-0732">Signal</keyword>
<gene>
    <name evidence="12" type="ORF">APLA_LOCUS6016</name>
</gene>
<reference evidence="12 13" key="1">
    <citation type="submission" date="2020-04" db="EMBL/GenBank/DDBJ databases">
        <authorList>
            <person name="Wallbank WR R."/>
            <person name="Pardo Diaz C."/>
            <person name="Kozak K."/>
            <person name="Martin S."/>
            <person name="Jiggins C."/>
            <person name="Moest M."/>
            <person name="Warren A I."/>
            <person name="Byers J.R.P. K."/>
            <person name="Montejo-Kovacevich G."/>
            <person name="Yen C E."/>
        </authorList>
    </citation>
    <scope>NUCLEOTIDE SEQUENCE [LARGE SCALE GENOMIC DNA]</scope>
</reference>
<feature type="domain" description="Cadherin" evidence="11">
    <location>
        <begin position="517"/>
        <end position="622"/>
    </location>
</feature>
<keyword evidence="13" id="KW-1185">Reference proteome</keyword>
<feature type="domain" description="Cadherin" evidence="11">
    <location>
        <begin position="1013"/>
        <end position="1129"/>
    </location>
</feature>
<sequence>MEVDVRIVTAALVLLAAANVASAQDRCSFMTNVPRPPRPEFPVQDSTGTTWSQQPFIPAFDRDEVCVSEFRGIIQTIYMEEEIVGDVVLARLNYRGPEVPMIPGSFLIGTFSLLGPVFRRIPENGGDWHLVITERQDFETPGMQHYSFSVRIDGEAMEPFVAVTIVNIDDNAPIIEVFDPCQIPETAEPGPTNCTYTVTDADGYISTNFMTFTLDSERNDNEIFQIDQETSTNQFRMYMKLRLKSTLDFANNALHIFRVTAFDSLPNNHTVTIMVQVQNIESRPPRWVEIFAMQQFDEKQAMNFTVRALDGDTGIDRPIFYRIETAPEDRFFSIETFEGGRNGSMLFIDPIDRDTLEREVFQFALIAFKNDDYGNEAFSTSNNILIIVNDINDQKPEPFQAEYNISIMEETALTLNLQNFGFHDRDLGDHAVYTVEILADSPSGAEAGFQISPSTGYQRQNFILTTLNHNLLDFEVTVFQNITLRIVATDQNNTEFVREAIMNINLINWNDEQPIFYENIQTVTFKETVGRGHFVANVTATDRDIDDQVVHELLGNAGNFLWIDPDNGSVYVSVDNAFDYHRQSELFIQVQAMDTLGDGPYHTATSQLVIQLIDVNNTPPSLRLPRGRPEVEENVPEGFPIEVEVVEGMPAQVITATDPDTDAELVFEIDWQSSYATKQGRDTPASEFHNCIEIQTVYPYPEDTRTAQGKLFVKEIRPGVTIDFEEFEILYITVRVIDLKTEIGLNYDEATFTIIIIDMNDNKPLWVDGTLAQEFRVRERSDTGVVIGSVLATDIDGPLYNQVRYTMFPREETLEGLVQIDFDTGQITVNTTNKIDADEPPTYHLYYTLRASDACYAEDIEDCPPDRTSNYNDGNITISIIDTNNQVPKVETTLFNQTVYVWENATQFDEIAEVIGSDIDRDEMYHEVSYQIDYRVNPRLRAFFAVNLTTGIVYVDYTTHETLDRDGDESTHTIFLILSDNFLGQGGGNRNQNTTEILVVLLDVNDNAPQLPLPSELSWTISENTKAGTRLPEYIYAPDKDEPDTDNSRVGYEILSLNILNREIEVPELFTMIQIRNVTGELETAQDLKGYWGTYAIHILAFDHGIPQQSSNETYELVITPYNFHDPVFVFPQLNDVIRVAREQISANGVLITVGNDVLERIHATDEDGLEAGVVTFQIQGDADAEEFFEVRNDGDNFGTLILRQTFEQNIREFTVTIRATDGGTDPGPRHTDLTFKLAFVPTQGEPIFIENTATVFFFEEEGGLSEQFPLPQATDPKNHLCVDNCHSIYYSIVQGNEGGHFAVEPTTNVIYLVRELDRDESETHTVLVAASNSPSLINVLPANTLTVTVVVREANPRPIFQSEIYTAGISATDVINRTLLTVQASHTERAPIVYTIDFATMIVDPTLEAVRAIAFVLNPITGVLSLNIQPTVLMHGMFQFEIIATDPTGAYDRTQVKIYLISSQNRVIFSFRNTLEQIEENASFIAQTFTAGFRMTCNIDQIVPATDDVLGTVIEGRTEVRAHFIRDNVPVLADEIERIRSDIILLRSIQETLSMQLVELEDFVTDISPDVVSDNSQITVYVLIALTAVLGTLCLILLVTFIIRTRALNRRLEALSMTKYGSVDSGLNRMGITPGTNKHAVEGSNPIWNETIKAPEFDALSNMSNDSDLIGIEDLPQFRSDYFPPADDPNQQAIFNNAPNQPATHSNNFGFNATPFSPEFANRHTGR</sequence>
<evidence type="ECO:0000256" key="10">
    <source>
        <dbReference type="SAM" id="SignalP"/>
    </source>
</evidence>
<dbReference type="OrthoDB" id="6379298at2759"/>
<feature type="domain" description="Cadherin" evidence="11">
    <location>
        <begin position="1155"/>
        <end position="1249"/>
    </location>
</feature>
<name>A0A8S0ZT82_ARCPL</name>
<evidence type="ECO:0000256" key="3">
    <source>
        <dbReference type="ARBA" id="ARBA00022737"/>
    </source>
</evidence>
<dbReference type="SUPFAM" id="SSF49313">
    <property type="entry name" value="Cadherin-like"/>
    <property type="match status" value="8"/>
</dbReference>
<dbReference type="InterPro" id="IPR020894">
    <property type="entry name" value="Cadherin_CS"/>
</dbReference>
<dbReference type="InterPro" id="IPR002126">
    <property type="entry name" value="Cadherin-like_dom"/>
</dbReference>
<accession>A0A8S0ZT82</accession>
<evidence type="ECO:0000256" key="5">
    <source>
        <dbReference type="ARBA" id="ARBA00022989"/>
    </source>
</evidence>
<dbReference type="InterPro" id="IPR050174">
    <property type="entry name" value="Protocadherin/Cadherin-CA"/>
</dbReference>
<dbReference type="InterPro" id="IPR015919">
    <property type="entry name" value="Cadherin-like_sf"/>
</dbReference>
<dbReference type="GO" id="GO:0005509">
    <property type="term" value="F:calcium ion binding"/>
    <property type="evidence" value="ECO:0007669"/>
    <property type="project" value="UniProtKB-UniRule"/>
</dbReference>
<keyword evidence="3" id="KW-0677">Repeat</keyword>
<feature type="domain" description="Cadherin" evidence="11">
    <location>
        <begin position="305"/>
        <end position="398"/>
    </location>
</feature>
<keyword evidence="6 9" id="KW-0472">Membrane</keyword>
<dbReference type="PROSITE" id="PS00232">
    <property type="entry name" value="CADHERIN_1"/>
    <property type="match status" value="2"/>
</dbReference>
<evidence type="ECO:0000256" key="6">
    <source>
        <dbReference type="ARBA" id="ARBA00023136"/>
    </source>
</evidence>
<evidence type="ECO:0000256" key="2">
    <source>
        <dbReference type="ARBA" id="ARBA00022692"/>
    </source>
</evidence>
<organism evidence="12 13">
    <name type="scientific">Arctia plantaginis</name>
    <name type="common">Wood tiger moth</name>
    <name type="synonym">Phalaena plantaginis</name>
    <dbReference type="NCBI Taxonomy" id="874455"/>
    <lineage>
        <taxon>Eukaryota</taxon>
        <taxon>Metazoa</taxon>
        <taxon>Ecdysozoa</taxon>
        <taxon>Arthropoda</taxon>
        <taxon>Hexapoda</taxon>
        <taxon>Insecta</taxon>
        <taxon>Pterygota</taxon>
        <taxon>Neoptera</taxon>
        <taxon>Endopterygota</taxon>
        <taxon>Lepidoptera</taxon>
        <taxon>Glossata</taxon>
        <taxon>Ditrysia</taxon>
        <taxon>Noctuoidea</taxon>
        <taxon>Erebidae</taxon>
        <taxon>Arctiinae</taxon>
        <taxon>Arctia</taxon>
    </lineage>
</organism>
<feature type="signal peptide" evidence="10">
    <location>
        <begin position="1"/>
        <end position="23"/>
    </location>
</feature>
<dbReference type="Gene3D" id="2.60.40.60">
    <property type="entry name" value="Cadherins"/>
    <property type="match status" value="10"/>
</dbReference>
<dbReference type="PROSITE" id="PS50268">
    <property type="entry name" value="CADHERIN_2"/>
    <property type="match status" value="10"/>
</dbReference>
<feature type="domain" description="Cadherin" evidence="11">
    <location>
        <begin position="1274"/>
        <end position="1361"/>
    </location>
</feature>
<keyword evidence="2 9" id="KW-0812">Transmembrane</keyword>
<dbReference type="GO" id="GO:0005886">
    <property type="term" value="C:plasma membrane"/>
    <property type="evidence" value="ECO:0007669"/>
    <property type="project" value="InterPro"/>
</dbReference>
<feature type="transmembrane region" description="Helical" evidence="9">
    <location>
        <begin position="1579"/>
        <end position="1604"/>
    </location>
</feature>
<evidence type="ECO:0000256" key="4">
    <source>
        <dbReference type="ARBA" id="ARBA00022837"/>
    </source>
</evidence>
<evidence type="ECO:0000256" key="1">
    <source>
        <dbReference type="ARBA" id="ARBA00004167"/>
    </source>
</evidence>
<dbReference type="PANTHER" id="PTHR24028">
    <property type="entry name" value="CADHERIN-87A"/>
    <property type="match status" value="1"/>
</dbReference>
<feature type="domain" description="Cadherin" evidence="11">
    <location>
        <begin position="182"/>
        <end position="287"/>
    </location>
</feature>
<keyword evidence="7" id="KW-0325">Glycoprotein</keyword>
<evidence type="ECO:0000313" key="12">
    <source>
        <dbReference type="EMBL" id="CAB3235261.1"/>
    </source>
</evidence>
<feature type="domain" description="Cadherin" evidence="11">
    <location>
        <begin position="399"/>
        <end position="516"/>
    </location>
</feature>
<comment type="caution">
    <text evidence="12">The sequence shown here is derived from an EMBL/GenBank/DDBJ whole genome shotgun (WGS) entry which is preliminary data.</text>
</comment>
<dbReference type="GO" id="GO:0007156">
    <property type="term" value="P:homophilic cell adhesion via plasma membrane adhesion molecules"/>
    <property type="evidence" value="ECO:0007669"/>
    <property type="project" value="InterPro"/>
</dbReference>
<evidence type="ECO:0000259" key="11">
    <source>
        <dbReference type="PROSITE" id="PS50268"/>
    </source>
</evidence>
<protein>
    <recommendedName>
        <fullName evidence="11">Cadherin domain-containing protein</fullName>
    </recommendedName>
</protein>
<evidence type="ECO:0000313" key="13">
    <source>
        <dbReference type="Proteomes" id="UP000494106"/>
    </source>
</evidence>
<feature type="domain" description="Cadherin" evidence="11">
    <location>
        <begin position="630"/>
        <end position="766"/>
    </location>
</feature>
<dbReference type="EMBL" id="CADEBC010000485">
    <property type="protein sequence ID" value="CAB3235261.1"/>
    <property type="molecule type" value="Genomic_DNA"/>
</dbReference>
<feature type="domain" description="Cadherin" evidence="11">
    <location>
        <begin position="893"/>
        <end position="1011"/>
    </location>
</feature>
<dbReference type="CDD" id="cd11304">
    <property type="entry name" value="Cadherin_repeat"/>
    <property type="match status" value="9"/>
</dbReference>
<dbReference type="Pfam" id="PF00028">
    <property type="entry name" value="Cadherin"/>
    <property type="match status" value="4"/>
</dbReference>